<evidence type="ECO:0000256" key="12">
    <source>
        <dbReference type="SAM" id="Phobius"/>
    </source>
</evidence>
<comment type="similarity">
    <text evidence="2">Belongs to the otopetrin family.</text>
</comment>
<feature type="region of interest" description="Disordered" evidence="11">
    <location>
        <begin position="309"/>
        <end position="329"/>
    </location>
</feature>
<keyword evidence="4" id="KW-1003">Cell membrane</keyword>
<feature type="transmembrane region" description="Helical" evidence="12">
    <location>
        <begin position="446"/>
        <end position="469"/>
    </location>
</feature>
<feature type="transmembrane region" description="Helical" evidence="12">
    <location>
        <begin position="522"/>
        <end position="543"/>
    </location>
</feature>
<keyword evidence="3" id="KW-0813">Transport</keyword>
<evidence type="ECO:0000313" key="14">
    <source>
        <dbReference type="Proteomes" id="UP000596742"/>
    </source>
</evidence>
<dbReference type="PANTHER" id="PTHR21522">
    <property type="entry name" value="PROTON CHANNEL OTOP"/>
    <property type="match status" value="1"/>
</dbReference>
<feature type="transmembrane region" description="Helical" evidence="12">
    <location>
        <begin position="354"/>
        <end position="373"/>
    </location>
</feature>
<keyword evidence="7 12" id="KW-1133">Transmembrane helix</keyword>
<evidence type="ECO:0000256" key="4">
    <source>
        <dbReference type="ARBA" id="ARBA00022475"/>
    </source>
</evidence>
<dbReference type="PANTHER" id="PTHR21522:SF68">
    <property type="entry name" value="G-PROTEIN COUPLED RECEPTORS FAMILY 3 PROFILE DOMAIN-CONTAINING PROTEIN"/>
    <property type="match status" value="1"/>
</dbReference>
<evidence type="ECO:0000313" key="13">
    <source>
        <dbReference type="EMBL" id="VDI69026.1"/>
    </source>
</evidence>
<comment type="subcellular location">
    <subcellularLocation>
        <location evidence="1">Cell membrane</location>
        <topology evidence="1">Multi-pass membrane protein</topology>
    </subcellularLocation>
</comment>
<feature type="transmembrane region" description="Helical" evidence="12">
    <location>
        <begin position="572"/>
        <end position="592"/>
    </location>
</feature>
<keyword evidence="5 12" id="KW-0812">Transmembrane</keyword>
<reference evidence="13" key="1">
    <citation type="submission" date="2018-11" db="EMBL/GenBank/DDBJ databases">
        <authorList>
            <person name="Alioto T."/>
            <person name="Alioto T."/>
        </authorList>
    </citation>
    <scope>NUCLEOTIDE SEQUENCE</scope>
</reference>
<keyword evidence="9 12" id="KW-0472">Membrane</keyword>
<dbReference type="Proteomes" id="UP000596742">
    <property type="component" value="Unassembled WGS sequence"/>
</dbReference>
<sequence>MGLNCCKEVVDAVFVIPFTAGRLSQLKSGNRKSERKEKVHDGSISGIIILTSILVVTLVVLFGIASFEHPTDKTFAGSSIGSKQIYLSICFLVAAVTCIIFMIVHRLRNSVANALTQDRFFLRIKLSFLWIFTGITVFYSAVKMIKAITCNQNVTTSHQTGCNNSTVVSPETESVTVMYKIVQILFCIVQSTFVHRFMNYNFCVSWKIYYSLLLIFLANISQWTQFFVDVYVMEGEAATPCLADNKTSIDNKCYAATVFEAVRPYCHPIELEYSLLSLLFLAELWPVPVKSKSSNDELISMQDIDSIGPSSISTRDDTSTAPTNSINNEENSNDIELHLLMPENTVDSFSSYPVIYVITGILICAPNFVFGFLSKSENILSIRNMSDSDIPFYFNSSLAELLGFAYDIVITVILIVLLTFCFHALSRSSYFNATRSVEIFHFHQNILIISFLGSIAYVSFELLSCVLLMEVFDKSGLNTVNKDAYLLMVKWGIKIYQLYLQVICILQFDNYEKAKCVKGNNFLMMTQSIFLVIATLNFCFWVGDSIFEASSYDNNVMQVVYDRGAEKLITHFLFPFLVFFRFESFICFYGIYRKKAKQ</sequence>
<dbReference type="OrthoDB" id="10376785at2759"/>
<evidence type="ECO:0000256" key="5">
    <source>
        <dbReference type="ARBA" id="ARBA00022692"/>
    </source>
</evidence>
<proteinExistence type="inferred from homology"/>
<evidence type="ECO:0000256" key="1">
    <source>
        <dbReference type="ARBA" id="ARBA00004651"/>
    </source>
</evidence>
<keyword evidence="10" id="KW-0407">Ion channel</keyword>
<evidence type="ECO:0000256" key="11">
    <source>
        <dbReference type="SAM" id="MobiDB-lite"/>
    </source>
</evidence>
<feature type="transmembrane region" description="Helical" evidence="12">
    <location>
        <begin position="209"/>
        <end position="228"/>
    </location>
</feature>
<evidence type="ECO:0000256" key="10">
    <source>
        <dbReference type="ARBA" id="ARBA00023303"/>
    </source>
</evidence>
<evidence type="ECO:0000256" key="6">
    <source>
        <dbReference type="ARBA" id="ARBA00022781"/>
    </source>
</evidence>
<accession>A0A8B6GT08</accession>
<dbReference type="GO" id="GO:0005886">
    <property type="term" value="C:plasma membrane"/>
    <property type="evidence" value="ECO:0007669"/>
    <property type="project" value="UniProtKB-SubCell"/>
</dbReference>
<name>A0A8B6GT08_MYTGA</name>
<feature type="transmembrane region" description="Helical" evidence="12">
    <location>
        <begin position="124"/>
        <end position="142"/>
    </location>
</feature>
<feature type="compositionally biased region" description="Polar residues" evidence="11">
    <location>
        <begin position="309"/>
        <end position="323"/>
    </location>
</feature>
<protein>
    <submittedName>
        <fullName evidence="13">Uncharacterized protein</fullName>
    </submittedName>
</protein>
<keyword evidence="14" id="KW-1185">Reference proteome</keyword>
<organism evidence="13 14">
    <name type="scientific">Mytilus galloprovincialis</name>
    <name type="common">Mediterranean mussel</name>
    <dbReference type="NCBI Taxonomy" id="29158"/>
    <lineage>
        <taxon>Eukaryota</taxon>
        <taxon>Metazoa</taxon>
        <taxon>Spiralia</taxon>
        <taxon>Lophotrochozoa</taxon>
        <taxon>Mollusca</taxon>
        <taxon>Bivalvia</taxon>
        <taxon>Autobranchia</taxon>
        <taxon>Pteriomorphia</taxon>
        <taxon>Mytilida</taxon>
        <taxon>Mytiloidea</taxon>
        <taxon>Mytilidae</taxon>
        <taxon>Mytilinae</taxon>
        <taxon>Mytilus</taxon>
    </lineage>
</organism>
<comment type="caution">
    <text evidence="13">The sequence shown here is derived from an EMBL/GenBank/DDBJ whole genome shotgun (WGS) entry which is preliminary data.</text>
</comment>
<dbReference type="AlphaFoldDB" id="A0A8B6GT08"/>
<gene>
    <name evidence="13" type="ORF">MGAL_10B072398</name>
</gene>
<dbReference type="InterPro" id="IPR004878">
    <property type="entry name" value="Otopetrin"/>
</dbReference>
<evidence type="ECO:0000256" key="8">
    <source>
        <dbReference type="ARBA" id="ARBA00023065"/>
    </source>
</evidence>
<keyword evidence="6" id="KW-0375">Hydrogen ion transport</keyword>
<evidence type="ECO:0000256" key="3">
    <source>
        <dbReference type="ARBA" id="ARBA00022448"/>
    </source>
</evidence>
<evidence type="ECO:0000256" key="9">
    <source>
        <dbReference type="ARBA" id="ARBA00023136"/>
    </source>
</evidence>
<evidence type="ECO:0000256" key="2">
    <source>
        <dbReference type="ARBA" id="ARBA00006513"/>
    </source>
</evidence>
<feature type="transmembrane region" description="Helical" evidence="12">
    <location>
        <begin position="44"/>
        <end position="65"/>
    </location>
</feature>
<evidence type="ECO:0000256" key="7">
    <source>
        <dbReference type="ARBA" id="ARBA00022989"/>
    </source>
</evidence>
<dbReference type="GO" id="GO:0015252">
    <property type="term" value="F:proton channel activity"/>
    <property type="evidence" value="ECO:0007669"/>
    <property type="project" value="InterPro"/>
</dbReference>
<feature type="transmembrane region" description="Helical" evidence="12">
    <location>
        <begin position="85"/>
        <end position="104"/>
    </location>
</feature>
<dbReference type="EMBL" id="UYJE01008980">
    <property type="protein sequence ID" value="VDI69026.1"/>
    <property type="molecule type" value="Genomic_DNA"/>
</dbReference>
<keyword evidence="8" id="KW-0406">Ion transport</keyword>
<feature type="transmembrane region" description="Helical" evidence="12">
    <location>
        <begin position="404"/>
        <end position="426"/>
    </location>
</feature>